<dbReference type="OrthoDB" id="6274754at2759"/>
<dbReference type="Gene3D" id="3.60.10.10">
    <property type="entry name" value="Endonuclease/exonuclease/phosphatase"/>
    <property type="match status" value="1"/>
</dbReference>
<dbReference type="EMBL" id="UZAN01042230">
    <property type="protein sequence ID" value="VDP75368.1"/>
    <property type="molecule type" value="Genomic_DNA"/>
</dbReference>
<reference evidence="2 3" key="2">
    <citation type="submission" date="2018-11" db="EMBL/GenBank/DDBJ databases">
        <authorList>
            <consortium name="Pathogen Informatics"/>
        </authorList>
    </citation>
    <scope>NUCLEOTIDE SEQUENCE [LARGE SCALE GENOMIC DNA]</scope>
    <source>
        <strain evidence="2 3">Egypt</strain>
    </source>
</reference>
<dbReference type="AlphaFoldDB" id="A0A183AEJ3"/>
<evidence type="ECO:0000313" key="3">
    <source>
        <dbReference type="Proteomes" id="UP000272942"/>
    </source>
</evidence>
<evidence type="ECO:0000313" key="4">
    <source>
        <dbReference type="WBParaSite" id="ECPE_0000539101-mRNA-1"/>
    </source>
</evidence>
<organism evidence="4">
    <name type="scientific">Echinostoma caproni</name>
    <dbReference type="NCBI Taxonomy" id="27848"/>
    <lineage>
        <taxon>Eukaryota</taxon>
        <taxon>Metazoa</taxon>
        <taxon>Spiralia</taxon>
        <taxon>Lophotrochozoa</taxon>
        <taxon>Platyhelminthes</taxon>
        <taxon>Trematoda</taxon>
        <taxon>Digenea</taxon>
        <taxon>Plagiorchiida</taxon>
        <taxon>Echinostomata</taxon>
        <taxon>Echinostomatoidea</taxon>
        <taxon>Echinostomatidae</taxon>
        <taxon>Echinostoma</taxon>
    </lineage>
</organism>
<protein>
    <submittedName>
        <fullName evidence="4">Endo/exonuclease/phosphatase domain-containing protein</fullName>
    </submittedName>
</protein>
<sequence>MLHSDPIRPNPTNTYGKKRLPADDQVGQVTSSNSKGFMHRQRLNCFYTNAQGFFSKFPEVELRCRTSRWDFIAVTETWLTTDILDSELRLPGMEPLRRDRPSRGGGVLLYYYNKLQCG</sequence>
<dbReference type="InterPro" id="IPR036691">
    <property type="entry name" value="Endo/exonu/phosph_ase_sf"/>
</dbReference>
<evidence type="ECO:0000313" key="2">
    <source>
        <dbReference type="EMBL" id="VDP75368.1"/>
    </source>
</evidence>
<name>A0A183AEJ3_9TREM</name>
<dbReference type="WBParaSite" id="ECPE_0000539101-mRNA-1">
    <property type="protein sequence ID" value="ECPE_0000539101-mRNA-1"/>
    <property type="gene ID" value="ECPE_0000539101"/>
</dbReference>
<keyword evidence="3" id="KW-1185">Reference proteome</keyword>
<proteinExistence type="predicted"/>
<evidence type="ECO:0000256" key="1">
    <source>
        <dbReference type="SAM" id="MobiDB-lite"/>
    </source>
</evidence>
<accession>A0A183AEJ3</accession>
<gene>
    <name evidence="2" type="ORF">ECPE_LOCUS5378</name>
</gene>
<feature type="region of interest" description="Disordered" evidence="1">
    <location>
        <begin position="1"/>
        <end position="31"/>
    </location>
</feature>
<reference evidence="4" key="1">
    <citation type="submission" date="2016-06" db="UniProtKB">
        <authorList>
            <consortium name="WormBaseParasite"/>
        </authorList>
    </citation>
    <scope>IDENTIFICATION</scope>
</reference>
<dbReference type="Proteomes" id="UP000272942">
    <property type="component" value="Unassembled WGS sequence"/>
</dbReference>